<proteinExistence type="inferred from homology"/>
<keyword evidence="4 8" id="KW-0812">Transmembrane</keyword>
<dbReference type="Gene3D" id="3.30.240.20">
    <property type="entry name" value="bsu07140 like domains"/>
    <property type="match status" value="1"/>
</dbReference>
<feature type="transmembrane region" description="Helical" evidence="8">
    <location>
        <begin position="6"/>
        <end position="25"/>
    </location>
</feature>
<keyword evidence="5 8" id="KW-1133">Transmembrane helix</keyword>
<evidence type="ECO:0000313" key="10">
    <source>
        <dbReference type="EMBL" id="SDP76226.1"/>
    </source>
</evidence>
<keyword evidence="3" id="KW-1003">Cell membrane</keyword>
<dbReference type="Proteomes" id="UP000199159">
    <property type="component" value="Unassembled WGS sequence"/>
</dbReference>
<comment type="similarity">
    <text evidence="2">Belongs to the UPF0702 family.</text>
</comment>
<reference evidence="11" key="1">
    <citation type="submission" date="2016-10" db="EMBL/GenBank/DDBJ databases">
        <authorList>
            <person name="Varghese N."/>
            <person name="Submissions S."/>
        </authorList>
    </citation>
    <scope>NUCLEOTIDE SEQUENCE [LARGE SCALE GENOMIC DNA]</scope>
    <source>
        <strain evidence="11">IBRC-M10078</strain>
    </source>
</reference>
<sequence length="217" mass="24431">MMDFDLLWKAAVVVFGGTLLLRVAGRKSISQMTLAQVVIMIGLGSLLVQPIVGRNVWTTLIVGLTLVAALLVIEFGQLKFDFFEKFITGKSKVLIENGKLNEKNFRKLRFTVDQLEMHLRQNSITNISDVQVGTLEPNGQLGFILKEKKQPATKEDIQNIMDEIQQLRSLLPRRMVGSKQQVKTITSQASKNPQQNDTVFDEVINKGHQTPPPKYLQ</sequence>
<dbReference type="InterPro" id="IPR007353">
    <property type="entry name" value="DUF421"/>
</dbReference>
<keyword evidence="11" id="KW-1185">Reference proteome</keyword>
<dbReference type="GO" id="GO:0005886">
    <property type="term" value="C:plasma membrane"/>
    <property type="evidence" value="ECO:0007669"/>
    <property type="project" value="UniProtKB-SubCell"/>
</dbReference>
<evidence type="ECO:0000256" key="5">
    <source>
        <dbReference type="ARBA" id="ARBA00022989"/>
    </source>
</evidence>
<dbReference type="EMBL" id="FNJU01000006">
    <property type="protein sequence ID" value="SDP76226.1"/>
    <property type="molecule type" value="Genomic_DNA"/>
</dbReference>
<evidence type="ECO:0000256" key="1">
    <source>
        <dbReference type="ARBA" id="ARBA00004651"/>
    </source>
</evidence>
<evidence type="ECO:0000259" key="9">
    <source>
        <dbReference type="Pfam" id="PF04239"/>
    </source>
</evidence>
<evidence type="ECO:0000256" key="4">
    <source>
        <dbReference type="ARBA" id="ARBA00022692"/>
    </source>
</evidence>
<evidence type="ECO:0000256" key="7">
    <source>
        <dbReference type="SAM" id="MobiDB-lite"/>
    </source>
</evidence>
<dbReference type="InterPro" id="IPR023090">
    <property type="entry name" value="UPF0702_alpha/beta_dom_sf"/>
</dbReference>
<protein>
    <submittedName>
        <fullName evidence="10">Uncharacterized membrane protein YcaP, DUF421 family</fullName>
    </submittedName>
</protein>
<feature type="region of interest" description="Disordered" evidence="7">
    <location>
        <begin position="181"/>
        <end position="217"/>
    </location>
</feature>
<feature type="transmembrane region" description="Helical" evidence="8">
    <location>
        <begin position="32"/>
        <end position="51"/>
    </location>
</feature>
<dbReference type="PANTHER" id="PTHR34582">
    <property type="entry name" value="UPF0702 TRANSMEMBRANE PROTEIN YCAP"/>
    <property type="match status" value="1"/>
</dbReference>
<evidence type="ECO:0000256" key="8">
    <source>
        <dbReference type="SAM" id="Phobius"/>
    </source>
</evidence>
<evidence type="ECO:0000256" key="6">
    <source>
        <dbReference type="ARBA" id="ARBA00023136"/>
    </source>
</evidence>
<feature type="transmembrane region" description="Helical" evidence="8">
    <location>
        <begin position="57"/>
        <end position="76"/>
    </location>
</feature>
<evidence type="ECO:0000313" key="11">
    <source>
        <dbReference type="Proteomes" id="UP000199159"/>
    </source>
</evidence>
<accession>A0A1H0VDQ4</accession>
<evidence type="ECO:0000256" key="2">
    <source>
        <dbReference type="ARBA" id="ARBA00006448"/>
    </source>
</evidence>
<gene>
    <name evidence="10" type="ORF">SAMN05216565_106192</name>
</gene>
<name>A0A1H0VDQ4_9BACI</name>
<dbReference type="AlphaFoldDB" id="A0A1H0VDQ4"/>
<dbReference type="STRING" id="930152.SAMN05216565_106192"/>
<dbReference type="PANTHER" id="PTHR34582:SF2">
    <property type="entry name" value="UPF0702 TRANSMEMBRANE PROTEIN YDFR"/>
    <property type="match status" value="1"/>
</dbReference>
<comment type="subcellular location">
    <subcellularLocation>
        <location evidence="1">Cell membrane</location>
        <topology evidence="1">Multi-pass membrane protein</topology>
    </subcellularLocation>
</comment>
<feature type="domain" description="YetF C-terminal" evidence="9">
    <location>
        <begin position="79"/>
        <end position="151"/>
    </location>
</feature>
<feature type="compositionally biased region" description="Polar residues" evidence="7">
    <location>
        <begin position="181"/>
        <end position="198"/>
    </location>
</feature>
<evidence type="ECO:0000256" key="3">
    <source>
        <dbReference type="ARBA" id="ARBA00022475"/>
    </source>
</evidence>
<dbReference type="Pfam" id="PF04239">
    <property type="entry name" value="DUF421"/>
    <property type="match status" value="1"/>
</dbReference>
<organism evidence="10 11">
    <name type="scientific">Litchfieldia salsa</name>
    <dbReference type="NCBI Taxonomy" id="930152"/>
    <lineage>
        <taxon>Bacteria</taxon>
        <taxon>Bacillati</taxon>
        <taxon>Bacillota</taxon>
        <taxon>Bacilli</taxon>
        <taxon>Bacillales</taxon>
        <taxon>Bacillaceae</taxon>
        <taxon>Litchfieldia</taxon>
    </lineage>
</organism>
<keyword evidence="6 8" id="KW-0472">Membrane</keyword>